<dbReference type="STRING" id="123899.SAMEA3906487_03605"/>
<dbReference type="AlphaFoldDB" id="A0A157R5G0"/>
<organism evidence="3 4">
    <name type="scientific">Bordetella trematum</name>
    <dbReference type="NCBI Taxonomy" id="123899"/>
    <lineage>
        <taxon>Bacteria</taxon>
        <taxon>Pseudomonadati</taxon>
        <taxon>Pseudomonadota</taxon>
        <taxon>Betaproteobacteria</taxon>
        <taxon>Burkholderiales</taxon>
        <taxon>Alcaligenaceae</taxon>
        <taxon>Bordetella</taxon>
    </lineage>
</organism>
<dbReference type="InterPro" id="IPR042100">
    <property type="entry name" value="Bug_dom1"/>
</dbReference>
<dbReference type="PANTHER" id="PTHR42928:SF5">
    <property type="entry name" value="BLR1237 PROTEIN"/>
    <property type="match status" value="1"/>
</dbReference>
<keyword evidence="3" id="KW-0449">Lipoprotein</keyword>
<evidence type="ECO:0000313" key="4">
    <source>
        <dbReference type="Proteomes" id="UP000076825"/>
    </source>
</evidence>
<keyword evidence="2" id="KW-0732">Signal</keyword>
<evidence type="ECO:0000313" key="3">
    <source>
        <dbReference type="EMBL" id="SAI73303.1"/>
    </source>
</evidence>
<keyword evidence="4" id="KW-1185">Reference proteome</keyword>
<dbReference type="Pfam" id="PF03401">
    <property type="entry name" value="TctC"/>
    <property type="match status" value="1"/>
</dbReference>
<evidence type="ECO:0000256" key="1">
    <source>
        <dbReference type="ARBA" id="ARBA00006987"/>
    </source>
</evidence>
<dbReference type="SUPFAM" id="SSF53850">
    <property type="entry name" value="Periplasmic binding protein-like II"/>
    <property type="match status" value="1"/>
</dbReference>
<dbReference type="CDD" id="cd07012">
    <property type="entry name" value="PBP2_Bug_TTT"/>
    <property type="match status" value="1"/>
</dbReference>
<dbReference type="PIRSF" id="PIRSF017082">
    <property type="entry name" value="YflP"/>
    <property type="match status" value="1"/>
</dbReference>
<dbReference type="Gene3D" id="3.40.190.150">
    <property type="entry name" value="Bordetella uptake gene, domain 1"/>
    <property type="match status" value="1"/>
</dbReference>
<protein>
    <submittedName>
        <fullName evidence="3">Lipoprotein</fullName>
    </submittedName>
</protein>
<dbReference type="PATRIC" id="fig|123899.6.peg.3607"/>
<sequence>MQQAFRSRIALPMFTALMTLCAAHGSSVAASNYPAVPVEIIVPFSAGGDADQSARNLAASAQASFSKPLVVMNRGGANGVIGSQFVKNAKPDGHTLLLARVGPQILLPALQPSTTPYRWDDFTFIGMLESNPIVCVVHPESDYKEFNDLVQALRSRPGSLAYSHPGVATIPNLTPQLLFGLLGLGPDAAINVAYKGGGEAAMAVLSREVDFSCGNLSSLMGNINAGRLRPILVTTQKRLDRFPSAVTAREAGYPDLESMQGWSALYGPPGMEPAVVQQWAEVLQTLAKNPKWLAGNENFGGMPNVLSPGETREFVQHSAQVMQDIIKTSQLKTE</sequence>
<feature type="signal peptide" evidence="2">
    <location>
        <begin position="1"/>
        <end position="29"/>
    </location>
</feature>
<evidence type="ECO:0000256" key="2">
    <source>
        <dbReference type="SAM" id="SignalP"/>
    </source>
</evidence>
<accession>A0A157R5G0</accession>
<feature type="chain" id="PRO_5009816670" evidence="2">
    <location>
        <begin position="30"/>
        <end position="334"/>
    </location>
</feature>
<proteinExistence type="inferred from homology"/>
<name>A0A157R5G0_9BORD</name>
<dbReference type="KEGG" id="btrm:SAMEA390648703605"/>
<dbReference type="EMBL" id="LT546645">
    <property type="protein sequence ID" value="SAI73303.1"/>
    <property type="molecule type" value="Genomic_DNA"/>
</dbReference>
<comment type="similarity">
    <text evidence="1">Belongs to the UPF0065 (bug) family.</text>
</comment>
<dbReference type="Proteomes" id="UP000076825">
    <property type="component" value="Chromosome 1"/>
</dbReference>
<reference evidence="3 4" key="1">
    <citation type="submission" date="2016-04" db="EMBL/GenBank/DDBJ databases">
        <authorList>
            <consortium name="Pathogen Informatics"/>
        </authorList>
    </citation>
    <scope>NUCLEOTIDE SEQUENCE [LARGE SCALE GENOMIC DNA]</scope>
    <source>
        <strain evidence="3 4">H044680328</strain>
    </source>
</reference>
<dbReference type="eggNOG" id="COG3181">
    <property type="taxonomic scope" value="Bacteria"/>
</dbReference>
<gene>
    <name evidence="3" type="ORF">SAMEA3906487_03605</name>
</gene>
<dbReference type="InterPro" id="IPR005064">
    <property type="entry name" value="BUG"/>
</dbReference>
<dbReference type="PANTHER" id="PTHR42928">
    <property type="entry name" value="TRICARBOXYLATE-BINDING PROTEIN"/>
    <property type="match status" value="1"/>
</dbReference>
<dbReference type="Gene3D" id="3.40.190.10">
    <property type="entry name" value="Periplasmic binding protein-like II"/>
    <property type="match status" value="1"/>
</dbReference>